<dbReference type="GeneID" id="96243321"/>
<dbReference type="Gene3D" id="1.10.10.10">
    <property type="entry name" value="Winged helix-like DNA-binding domain superfamily/Winged helix DNA-binding domain"/>
    <property type="match status" value="1"/>
</dbReference>
<dbReference type="InterPro" id="IPR011711">
    <property type="entry name" value="GntR_C"/>
</dbReference>
<name>A0ABV2WX23_9NOCA</name>
<keyword evidence="2" id="KW-0238">DNA-binding</keyword>
<feature type="domain" description="HTH gntR-type" evidence="4">
    <location>
        <begin position="9"/>
        <end position="75"/>
    </location>
</feature>
<dbReference type="InterPro" id="IPR036388">
    <property type="entry name" value="WH-like_DNA-bd_sf"/>
</dbReference>
<gene>
    <name evidence="5" type="ORF">ABZ510_26670</name>
</gene>
<evidence type="ECO:0000256" key="2">
    <source>
        <dbReference type="ARBA" id="ARBA00023125"/>
    </source>
</evidence>
<dbReference type="Pfam" id="PF00392">
    <property type="entry name" value="GntR"/>
    <property type="match status" value="1"/>
</dbReference>
<dbReference type="InterPro" id="IPR008920">
    <property type="entry name" value="TF_FadR/GntR_C"/>
</dbReference>
<dbReference type="InterPro" id="IPR036390">
    <property type="entry name" value="WH_DNA-bd_sf"/>
</dbReference>
<keyword evidence="6" id="KW-1185">Reference proteome</keyword>
<sequence>MTEPRGKRESRSDAVYKSLRDELMSGALGPEERLGEERLAERYGVSRTPVREALARLQADGLVERHDAGLFPYRPRLDTLGDYYELRITLEVQGIARVLDDPELGHDRAVLGPEIDRWRAFRTTPPDPDAGFVAADEQFHTVLLDSSGNHALTDALKTVNARIRPVRMFDYLTPDRMLATIEEHIAIGEAVLDRDLTGAREQLLAHIDQSRRVVADRAGQVLQLTRMARATKT</sequence>
<dbReference type="SUPFAM" id="SSF48008">
    <property type="entry name" value="GntR ligand-binding domain-like"/>
    <property type="match status" value="1"/>
</dbReference>
<evidence type="ECO:0000259" key="4">
    <source>
        <dbReference type="PROSITE" id="PS50949"/>
    </source>
</evidence>
<dbReference type="SMART" id="SM00895">
    <property type="entry name" value="FCD"/>
    <property type="match status" value="1"/>
</dbReference>
<proteinExistence type="predicted"/>
<dbReference type="SUPFAM" id="SSF46785">
    <property type="entry name" value="Winged helix' DNA-binding domain"/>
    <property type="match status" value="1"/>
</dbReference>
<dbReference type="PROSITE" id="PS50949">
    <property type="entry name" value="HTH_GNTR"/>
    <property type="match status" value="1"/>
</dbReference>
<dbReference type="Gene3D" id="1.20.120.530">
    <property type="entry name" value="GntR ligand-binding domain-like"/>
    <property type="match status" value="1"/>
</dbReference>
<dbReference type="PRINTS" id="PR00035">
    <property type="entry name" value="HTHGNTR"/>
</dbReference>
<comment type="caution">
    <text evidence="5">The sequence shown here is derived from an EMBL/GenBank/DDBJ whole genome shotgun (WGS) entry which is preliminary data.</text>
</comment>
<keyword evidence="3" id="KW-0804">Transcription</keyword>
<dbReference type="CDD" id="cd07377">
    <property type="entry name" value="WHTH_GntR"/>
    <property type="match status" value="1"/>
</dbReference>
<reference evidence="5 6" key="1">
    <citation type="submission" date="2024-06" db="EMBL/GenBank/DDBJ databases">
        <title>The Natural Products Discovery Center: Release of the First 8490 Sequenced Strains for Exploring Actinobacteria Biosynthetic Diversity.</title>
        <authorList>
            <person name="Kalkreuter E."/>
            <person name="Kautsar S.A."/>
            <person name="Yang D."/>
            <person name="Bader C.D."/>
            <person name="Teijaro C.N."/>
            <person name="Fluegel L."/>
            <person name="Davis C.M."/>
            <person name="Simpson J.R."/>
            <person name="Lauterbach L."/>
            <person name="Steele A.D."/>
            <person name="Gui C."/>
            <person name="Meng S."/>
            <person name="Li G."/>
            <person name="Viehrig K."/>
            <person name="Ye F."/>
            <person name="Su P."/>
            <person name="Kiefer A.F."/>
            <person name="Nichols A."/>
            <person name="Cepeda A.J."/>
            <person name="Yan W."/>
            <person name="Fan B."/>
            <person name="Jiang Y."/>
            <person name="Adhikari A."/>
            <person name="Zheng C.-J."/>
            <person name="Schuster L."/>
            <person name="Cowan T.M."/>
            <person name="Smanski M.J."/>
            <person name="Chevrette M.G."/>
            <person name="De Carvalho L.P.S."/>
            <person name="Shen B."/>
        </authorList>
    </citation>
    <scope>NUCLEOTIDE SEQUENCE [LARGE SCALE GENOMIC DNA]</scope>
    <source>
        <strain evidence="5 6">NPDC019708</strain>
    </source>
</reference>
<organism evidence="5 6">
    <name type="scientific">Nocardia rhamnosiphila</name>
    <dbReference type="NCBI Taxonomy" id="426716"/>
    <lineage>
        <taxon>Bacteria</taxon>
        <taxon>Bacillati</taxon>
        <taxon>Actinomycetota</taxon>
        <taxon>Actinomycetes</taxon>
        <taxon>Mycobacteriales</taxon>
        <taxon>Nocardiaceae</taxon>
        <taxon>Nocardia</taxon>
    </lineage>
</organism>
<dbReference type="Proteomes" id="UP001550628">
    <property type="component" value="Unassembled WGS sequence"/>
</dbReference>
<accession>A0ABV2WX23</accession>
<dbReference type="PANTHER" id="PTHR43537:SF45">
    <property type="entry name" value="GNTR FAMILY REGULATORY PROTEIN"/>
    <property type="match status" value="1"/>
</dbReference>
<evidence type="ECO:0000313" key="6">
    <source>
        <dbReference type="Proteomes" id="UP001550628"/>
    </source>
</evidence>
<protein>
    <submittedName>
        <fullName evidence="5">GntR family transcriptional regulator</fullName>
    </submittedName>
</protein>
<dbReference type="EMBL" id="JBEYBF010000023">
    <property type="protein sequence ID" value="MEU1955431.1"/>
    <property type="molecule type" value="Genomic_DNA"/>
</dbReference>
<dbReference type="RefSeq" id="WP_030521854.1">
    <property type="nucleotide sequence ID" value="NZ_JBEYBD010000036.1"/>
</dbReference>
<evidence type="ECO:0000256" key="3">
    <source>
        <dbReference type="ARBA" id="ARBA00023163"/>
    </source>
</evidence>
<keyword evidence="1" id="KW-0805">Transcription regulation</keyword>
<evidence type="ECO:0000313" key="5">
    <source>
        <dbReference type="EMBL" id="MEU1955431.1"/>
    </source>
</evidence>
<evidence type="ECO:0000256" key="1">
    <source>
        <dbReference type="ARBA" id="ARBA00023015"/>
    </source>
</evidence>
<dbReference type="InterPro" id="IPR000524">
    <property type="entry name" value="Tscrpt_reg_HTH_GntR"/>
</dbReference>
<dbReference type="Pfam" id="PF07729">
    <property type="entry name" value="FCD"/>
    <property type="match status" value="1"/>
</dbReference>
<dbReference type="SMART" id="SM00345">
    <property type="entry name" value="HTH_GNTR"/>
    <property type="match status" value="1"/>
</dbReference>
<dbReference type="PANTHER" id="PTHR43537">
    <property type="entry name" value="TRANSCRIPTIONAL REGULATOR, GNTR FAMILY"/>
    <property type="match status" value="1"/>
</dbReference>